<name>A0A2J6Q0T5_9HELO</name>
<protein>
    <submittedName>
        <fullName evidence="1">Uncharacterized protein</fullName>
    </submittedName>
</protein>
<proteinExistence type="predicted"/>
<dbReference type="Proteomes" id="UP000235672">
    <property type="component" value="Unassembled WGS sequence"/>
</dbReference>
<reference evidence="1 2" key="1">
    <citation type="submission" date="2016-05" db="EMBL/GenBank/DDBJ databases">
        <title>A degradative enzymes factory behind the ericoid mycorrhizal symbiosis.</title>
        <authorList>
            <consortium name="DOE Joint Genome Institute"/>
            <person name="Martino E."/>
            <person name="Morin E."/>
            <person name="Grelet G."/>
            <person name="Kuo A."/>
            <person name="Kohler A."/>
            <person name="Daghino S."/>
            <person name="Barry K."/>
            <person name="Choi C."/>
            <person name="Cichocki N."/>
            <person name="Clum A."/>
            <person name="Copeland A."/>
            <person name="Hainaut M."/>
            <person name="Haridas S."/>
            <person name="Labutti K."/>
            <person name="Lindquist E."/>
            <person name="Lipzen A."/>
            <person name="Khouja H.-R."/>
            <person name="Murat C."/>
            <person name="Ohm R."/>
            <person name="Olson A."/>
            <person name="Spatafora J."/>
            <person name="Veneault-Fourrey C."/>
            <person name="Henrissat B."/>
            <person name="Grigoriev I."/>
            <person name="Martin F."/>
            <person name="Perotto S."/>
        </authorList>
    </citation>
    <scope>NUCLEOTIDE SEQUENCE [LARGE SCALE GENOMIC DNA]</scope>
    <source>
        <strain evidence="1 2">UAMH 7357</strain>
    </source>
</reference>
<dbReference type="PANTHER" id="PTHR35605">
    <property type="entry name" value="ECP2 EFFECTOR PROTEIN DOMAIN-CONTAINING PROTEIN-RELATED"/>
    <property type="match status" value="1"/>
</dbReference>
<evidence type="ECO:0000313" key="1">
    <source>
        <dbReference type="EMBL" id="PMD19868.1"/>
    </source>
</evidence>
<keyword evidence="2" id="KW-1185">Reference proteome</keyword>
<dbReference type="EMBL" id="KZ613487">
    <property type="protein sequence ID" value="PMD19868.1"/>
    <property type="molecule type" value="Genomic_DNA"/>
</dbReference>
<sequence>MDGIPGQNWGAVPAHGSIATAFHNLRAIPAEGIYFGAGPGFCKQIACASNAAIWCCNDNRRPFNVEIAELADMALTIILQCVRGEWTGGQLFNSDGYNVIFNSVTQCDVGYTYGKREELATPSINGREADVTLPVERDIALDPRGTYLGLFCIKDSIPGQNWDWIDTSTGYIEQAIALIDNGGPDARNFVSGAGPAYCGQITCVDRSAVYWCNDDNHAISVDSHDLALMATYIVQNCKETIPWWHTFSGGQLFNSDGYNIIVRDGQCDGAGAKLIKREVCTSSSNYHNCLSASKDLMAEMAGRAPNSAAENENTAGGVS</sequence>
<accession>A0A2J6Q0T5</accession>
<organism evidence="1 2">
    <name type="scientific">Hyaloscypha hepaticicola</name>
    <dbReference type="NCBI Taxonomy" id="2082293"/>
    <lineage>
        <taxon>Eukaryota</taxon>
        <taxon>Fungi</taxon>
        <taxon>Dikarya</taxon>
        <taxon>Ascomycota</taxon>
        <taxon>Pezizomycotina</taxon>
        <taxon>Leotiomycetes</taxon>
        <taxon>Helotiales</taxon>
        <taxon>Hyaloscyphaceae</taxon>
        <taxon>Hyaloscypha</taxon>
    </lineage>
</organism>
<evidence type="ECO:0000313" key="2">
    <source>
        <dbReference type="Proteomes" id="UP000235672"/>
    </source>
</evidence>
<gene>
    <name evidence="1" type="ORF">NA56DRAFT_705099</name>
</gene>
<dbReference type="AlphaFoldDB" id="A0A2J6Q0T5"/>
<dbReference type="OrthoDB" id="3466524at2759"/>
<dbReference type="PANTHER" id="PTHR35605:SF1">
    <property type="entry name" value="ECP2 EFFECTOR PROTEIN DOMAIN-CONTAINING PROTEIN-RELATED"/>
    <property type="match status" value="1"/>
</dbReference>